<evidence type="ECO:0000256" key="2">
    <source>
        <dbReference type="ARBA" id="ARBA00022448"/>
    </source>
</evidence>
<accession>A0A2M8Z7N7</accession>
<feature type="transmembrane region" description="Helical" evidence="7">
    <location>
        <begin position="314"/>
        <end position="336"/>
    </location>
</feature>
<evidence type="ECO:0000256" key="4">
    <source>
        <dbReference type="ARBA" id="ARBA00022692"/>
    </source>
</evidence>
<keyword evidence="2" id="KW-0813">Transport</keyword>
<evidence type="ECO:0000256" key="3">
    <source>
        <dbReference type="ARBA" id="ARBA00022475"/>
    </source>
</evidence>
<dbReference type="GO" id="GO:0042910">
    <property type="term" value="F:xenobiotic transmembrane transporter activity"/>
    <property type="evidence" value="ECO:0007669"/>
    <property type="project" value="InterPro"/>
</dbReference>
<feature type="transmembrane region" description="Helical" evidence="7">
    <location>
        <begin position="135"/>
        <end position="152"/>
    </location>
</feature>
<feature type="transmembrane region" description="Helical" evidence="7">
    <location>
        <begin position="356"/>
        <end position="376"/>
    </location>
</feature>
<evidence type="ECO:0000256" key="1">
    <source>
        <dbReference type="ARBA" id="ARBA00004651"/>
    </source>
</evidence>
<keyword evidence="4 7" id="KW-0812">Transmembrane</keyword>
<feature type="transmembrane region" description="Helical" evidence="7">
    <location>
        <begin position="234"/>
        <end position="255"/>
    </location>
</feature>
<gene>
    <name evidence="8" type="ORF">H171_2998</name>
</gene>
<feature type="transmembrane region" description="Helical" evidence="7">
    <location>
        <begin position="55"/>
        <end position="80"/>
    </location>
</feature>
<dbReference type="PIRSF" id="PIRSF006603">
    <property type="entry name" value="DinF"/>
    <property type="match status" value="1"/>
</dbReference>
<protein>
    <submittedName>
        <fullName evidence="8">Putative MATE family efflux protein</fullName>
    </submittedName>
</protein>
<dbReference type="InterPro" id="IPR051327">
    <property type="entry name" value="MATE_MepA_subfamily"/>
</dbReference>
<feature type="transmembrane region" description="Helical" evidence="7">
    <location>
        <begin position="411"/>
        <end position="432"/>
    </location>
</feature>
<feature type="transmembrane region" description="Helical" evidence="7">
    <location>
        <begin position="261"/>
        <end position="284"/>
    </location>
</feature>
<evidence type="ECO:0000256" key="7">
    <source>
        <dbReference type="SAM" id="Phobius"/>
    </source>
</evidence>
<evidence type="ECO:0000313" key="8">
    <source>
        <dbReference type="EMBL" id="PJJ29456.1"/>
    </source>
</evidence>
<feature type="transmembrane region" description="Helical" evidence="7">
    <location>
        <begin position="191"/>
        <end position="214"/>
    </location>
</feature>
<keyword evidence="3" id="KW-1003">Cell membrane</keyword>
<feature type="transmembrane region" description="Helical" evidence="7">
    <location>
        <begin position="15"/>
        <end position="35"/>
    </location>
</feature>
<sequence>MKKANLLEEPVKKLFLRYLMPSISATLVTSIYILADTLMIGRGVGAIGIAALNLLLPLYSLFFGTGLLFGVGGGVLLSISKGKGDEHGAREYFTAALCMAAAAGVFYVTAGHLLFDPVTKFLGRNETMDLYVREYGRILVWGAPVFLLSSFLQAFVRNDRAPKLAMTAVITGGVTNVLLDYIFIFPMNMGMAGAAAATVIGSCLTLGILLTHFFSKGSSLKIALGFKWRKAGEIVVNGLSSFLLETCSGIVMFLFNRQLLAYVGDLGVVVYGIISNSALIVASINNGISQASQPILAMNYGAGKMERLKETRRMGELAACVAGVLFVGVGMLFPAMVTEAFVKPANEILGMSVPAVRIYFLSFLPMGFNILFSTWFQSVLNPGKALFICLMRGLILSSVLVFLLPMAFGVIGIWTVMPVSEFLTLGICLVLLKEKKSVLTEKF</sequence>
<comment type="caution">
    <text evidence="8">The sequence shown here is derived from an EMBL/GenBank/DDBJ whole genome shotgun (WGS) entry which is preliminary data.</text>
</comment>
<name>A0A2M8Z7N7_9FIRM</name>
<reference evidence="8 9" key="1">
    <citation type="submission" date="2017-11" db="EMBL/GenBank/DDBJ databases">
        <title>Understudied soil microbes with underappreciated capabilities: Untangling the Clostridium saccharolyticum group.</title>
        <authorList>
            <person name="Leschine S."/>
        </authorList>
    </citation>
    <scope>NUCLEOTIDE SEQUENCE [LARGE SCALE GENOMIC DNA]</scope>
    <source>
        <strain evidence="8 9">18A</strain>
    </source>
</reference>
<dbReference type="GO" id="GO:0005886">
    <property type="term" value="C:plasma membrane"/>
    <property type="evidence" value="ECO:0007669"/>
    <property type="project" value="UniProtKB-SubCell"/>
</dbReference>
<feature type="transmembrane region" description="Helical" evidence="7">
    <location>
        <begin position="92"/>
        <end position="115"/>
    </location>
</feature>
<dbReference type="InterPro" id="IPR048279">
    <property type="entry name" value="MdtK-like"/>
</dbReference>
<keyword evidence="5 7" id="KW-1133">Transmembrane helix</keyword>
<evidence type="ECO:0000256" key="6">
    <source>
        <dbReference type="ARBA" id="ARBA00023136"/>
    </source>
</evidence>
<feature type="transmembrane region" description="Helical" evidence="7">
    <location>
        <begin position="385"/>
        <end position="405"/>
    </location>
</feature>
<evidence type="ECO:0000256" key="5">
    <source>
        <dbReference type="ARBA" id="ARBA00022989"/>
    </source>
</evidence>
<proteinExistence type="predicted"/>
<dbReference type="GO" id="GO:0015297">
    <property type="term" value="F:antiporter activity"/>
    <property type="evidence" value="ECO:0007669"/>
    <property type="project" value="InterPro"/>
</dbReference>
<keyword evidence="6 7" id="KW-0472">Membrane</keyword>
<dbReference type="Pfam" id="PF01554">
    <property type="entry name" value="MatE"/>
    <property type="match status" value="2"/>
</dbReference>
<dbReference type="PANTHER" id="PTHR43823">
    <property type="entry name" value="SPORULATION PROTEIN YKVU"/>
    <property type="match status" value="1"/>
</dbReference>
<dbReference type="PANTHER" id="PTHR43823:SF3">
    <property type="entry name" value="MULTIDRUG EXPORT PROTEIN MEPA"/>
    <property type="match status" value="1"/>
</dbReference>
<dbReference type="RefSeq" id="WP_100305839.1">
    <property type="nucleotide sequence ID" value="NZ_PGET01000001.1"/>
</dbReference>
<feature type="transmembrane region" description="Helical" evidence="7">
    <location>
        <begin position="164"/>
        <end position="185"/>
    </location>
</feature>
<dbReference type="EMBL" id="PGET01000001">
    <property type="protein sequence ID" value="PJJ29456.1"/>
    <property type="molecule type" value="Genomic_DNA"/>
</dbReference>
<dbReference type="OrthoDB" id="305360at2"/>
<dbReference type="AlphaFoldDB" id="A0A2M8Z7N7"/>
<dbReference type="Proteomes" id="UP000231092">
    <property type="component" value="Unassembled WGS sequence"/>
</dbReference>
<evidence type="ECO:0000313" key="9">
    <source>
        <dbReference type="Proteomes" id="UP000231092"/>
    </source>
</evidence>
<dbReference type="InterPro" id="IPR002528">
    <property type="entry name" value="MATE_fam"/>
</dbReference>
<comment type="subcellular location">
    <subcellularLocation>
        <location evidence="1">Cell membrane</location>
        <topology evidence="1">Multi-pass membrane protein</topology>
    </subcellularLocation>
</comment>
<organism evidence="8 9">
    <name type="scientific">[Clostridium] celerecrescens 18A</name>
    <dbReference type="NCBI Taxonomy" id="1286362"/>
    <lineage>
        <taxon>Bacteria</taxon>
        <taxon>Bacillati</taxon>
        <taxon>Bacillota</taxon>
        <taxon>Clostridia</taxon>
        <taxon>Lachnospirales</taxon>
        <taxon>Lachnospiraceae</taxon>
        <taxon>Lacrimispora</taxon>
    </lineage>
</organism>